<dbReference type="Proteomes" id="UP000828390">
    <property type="component" value="Unassembled WGS sequence"/>
</dbReference>
<name>A0A9D4IQ83_DREPO</name>
<proteinExistence type="predicted"/>
<dbReference type="AlphaFoldDB" id="A0A9D4IQ83"/>
<sequence length="263" mass="30229">MKFDNAVSCRRCNKGTWERPHMVALKTKSEGHKGHKPTENTEDLAQEQMLMKKKRPEEASKEMLYRVYGNVIAMLEEYERRQDGKQMPKSKIDISDQSWKNDKDVQANVESQLVVFEAQLKACPPKVSSELKKELRISTIEWAATRAERMTDRFSDSDMYISQVFEILVDGRTHHQIFDEKREKLSRETANNTMSAFFAGKHTASQIDKKYESDPSQKASPPQIRTTSGDFELHSGAERIRHFKPHLSFALDDDVCLATGSVQ</sequence>
<reference evidence="2" key="1">
    <citation type="journal article" date="2019" name="bioRxiv">
        <title>The Genome of the Zebra Mussel, Dreissena polymorpha: A Resource for Invasive Species Research.</title>
        <authorList>
            <person name="McCartney M.A."/>
            <person name="Auch B."/>
            <person name="Kono T."/>
            <person name="Mallez S."/>
            <person name="Zhang Y."/>
            <person name="Obille A."/>
            <person name="Becker A."/>
            <person name="Abrahante J.E."/>
            <person name="Garbe J."/>
            <person name="Badalamenti J.P."/>
            <person name="Herman A."/>
            <person name="Mangelson H."/>
            <person name="Liachko I."/>
            <person name="Sullivan S."/>
            <person name="Sone E.D."/>
            <person name="Koren S."/>
            <person name="Silverstein K.A.T."/>
            <person name="Beckman K.B."/>
            <person name="Gohl D.M."/>
        </authorList>
    </citation>
    <scope>NUCLEOTIDE SEQUENCE</scope>
    <source>
        <strain evidence="2">Duluth1</strain>
        <tissue evidence="2">Whole animal</tissue>
    </source>
</reference>
<evidence type="ECO:0000313" key="2">
    <source>
        <dbReference type="EMBL" id="KAH3781084.1"/>
    </source>
</evidence>
<feature type="compositionally biased region" description="Polar residues" evidence="1">
    <location>
        <begin position="216"/>
        <end position="229"/>
    </location>
</feature>
<accession>A0A9D4IQ83</accession>
<protein>
    <submittedName>
        <fullName evidence="2">Uncharacterized protein</fullName>
    </submittedName>
</protein>
<comment type="caution">
    <text evidence="2">The sequence shown here is derived from an EMBL/GenBank/DDBJ whole genome shotgun (WGS) entry which is preliminary data.</text>
</comment>
<reference evidence="2" key="2">
    <citation type="submission" date="2020-11" db="EMBL/GenBank/DDBJ databases">
        <authorList>
            <person name="McCartney M.A."/>
            <person name="Auch B."/>
            <person name="Kono T."/>
            <person name="Mallez S."/>
            <person name="Becker A."/>
            <person name="Gohl D.M."/>
            <person name="Silverstein K.A.T."/>
            <person name="Koren S."/>
            <person name="Bechman K.B."/>
            <person name="Herman A."/>
            <person name="Abrahante J.E."/>
            <person name="Garbe J."/>
        </authorList>
    </citation>
    <scope>NUCLEOTIDE SEQUENCE</scope>
    <source>
        <strain evidence="2">Duluth1</strain>
        <tissue evidence="2">Whole animal</tissue>
    </source>
</reference>
<evidence type="ECO:0000313" key="3">
    <source>
        <dbReference type="Proteomes" id="UP000828390"/>
    </source>
</evidence>
<evidence type="ECO:0000256" key="1">
    <source>
        <dbReference type="SAM" id="MobiDB-lite"/>
    </source>
</evidence>
<keyword evidence="3" id="KW-1185">Reference proteome</keyword>
<feature type="region of interest" description="Disordered" evidence="1">
    <location>
        <begin position="208"/>
        <end position="229"/>
    </location>
</feature>
<organism evidence="2 3">
    <name type="scientific">Dreissena polymorpha</name>
    <name type="common">Zebra mussel</name>
    <name type="synonym">Mytilus polymorpha</name>
    <dbReference type="NCBI Taxonomy" id="45954"/>
    <lineage>
        <taxon>Eukaryota</taxon>
        <taxon>Metazoa</taxon>
        <taxon>Spiralia</taxon>
        <taxon>Lophotrochozoa</taxon>
        <taxon>Mollusca</taxon>
        <taxon>Bivalvia</taxon>
        <taxon>Autobranchia</taxon>
        <taxon>Heteroconchia</taxon>
        <taxon>Euheterodonta</taxon>
        <taxon>Imparidentia</taxon>
        <taxon>Neoheterodontei</taxon>
        <taxon>Myida</taxon>
        <taxon>Dreissenoidea</taxon>
        <taxon>Dreissenidae</taxon>
        <taxon>Dreissena</taxon>
    </lineage>
</organism>
<gene>
    <name evidence="2" type="ORF">DPMN_158909</name>
</gene>
<dbReference type="EMBL" id="JAIWYP010000008">
    <property type="protein sequence ID" value="KAH3781084.1"/>
    <property type="molecule type" value="Genomic_DNA"/>
</dbReference>